<dbReference type="PIRSF" id="PIRSF014753">
    <property type="entry name" value="UCP014753"/>
    <property type="match status" value="1"/>
</dbReference>
<evidence type="ECO:0000313" key="3">
    <source>
        <dbReference type="Proteomes" id="UP000632125"/>
    </source>
</evidence>
<dbReference type="InterPro" id="IPR016624">
    <property type="entry name" value="UCP014753"/>
</dbReference>
<dbReference type="Pfam" id="PF10022">
    <property type="entry name" value="DUF2264"/>
    <property type="match status" value="1"/>
</dbReference>
<protein>
    <submittedName>
        <fullName evidence="2">DUF2264 domain-containing protein</fullName>
    </submittedName>
</protein>
<reference evidence="2" key="1">
    <citation type="submission" date="2020-09" db="EMBL/GenBank/DDBJ databases">
        <title>A novel bacterium of genus Paenibacillus, isolated from South China Sea.</title>
        <authorList>
            <person name="Huang H."/>
            <person name="Mo K."/>
            <person name="Hu Y."/>
        </authorList>
    </citation>
    <scope>NUCLEOTIDE SEQUENCE</scope>
    <source>
        <strain evidence="2">IB182493</strain>
    </source>
</reference>
<dbReference type="AlphaFoldDB" id="A0A927CP71"/>
<organism evidence="2 3">
    <name type="scientific">Paenibacillus arenilitoris</name>
    <dbReference type="NCBI Taxonomy" id="2772299"/>
    <lineage>
        <taxon>Bacteria</taxon>
        <taxon>Bacillati</taxon>
        <taxon>Bacillota</taxon>
        <taxon>Bacilli</taxon>
        <taxon>Bacillales</taxon>
        <taxon>Paenibacillaceae</taxon>
        <taxon>Paenibacillus</taxon>
    </lineage>
</organism>
<comment type="caution">
    <text evidence="2">The sequence shown here is derived from an EMBL/GenBank/DDBJ whole genome shotgun (WGS) entry which is preliminary data.</text>
</comment>
<sequence length="399" mass="43930">MHADHNEPNNGGNCREYWVRQMIRIGDPVLRALGERRLKADMPVECAAAGADSTASLLADRVKYTHLEALGRLLSGMAPWLEHAGADGTEEKLRREYAALAREAIDAGTDPQSPDYMNFGDGYQPIVDAAFLALALLRAPIQLRELLEPRVKANAVAALKLTRSRKPVFSNWLLFAAIIEAALYKLGEDDWDPMRIDYALKQHEQWYLGDGAYGDGPEFHWDYYNSFVIQPMLVELLDAVGGEHAEWEAMKPAVAARARRYAAVQERLIAPDGTYPPIGRSLAYRFGAFHSLAQSALRSALPEEVSAAQVRCALTAAIARTLEMPGNFTEDGWLTLGFCGHQPGVAERYVSTGSAYLCAEVFLPLGLDAAHPFWSGAPEPWTSKKAWSGQAFPIDSALK</sequence>
<keyword evidence="3" id="KW-1185">Reference proteome</keyword>
<name>A0A927CP71_9BACL</name>
<evidence type="ECO:0000313" key="2">
    <source>
        <dbReference type="EMBL" id="MBD2870990.1"/>
    </source>
</evidence>
<accession>A0A927CP71</accession>
<dbReference type="InterPro" id="IPR049349">
    <property type="entry name" value="DUF2264_N"/>
</dbReference>
<proteinExistence type="predicted"/>
<evidence type="ECO:0000259" key="1">
    <source>
        <dbReference type="Pfam" id="PF10022"/>
    </source>
</evidence>
<dbReference type="PANTHER" id="PTHR35339:SF3">
    <property type="entry name" value="DUF2264 DOMAIN-CONTAINING PROTEIN"/>
    <property type="match status" value="1"/>
</dbReference>
<dbReference type="Proteomes" id="UP000632125">
    <property type="component" value="Unassembled WGS sequence"/>
</dbReference>
<dbReference type="RefSeq" id="WP_190864373.1">
    <property type="nucleotide sequence ID" value="NZ_JACXIY010000025.1"/>
</dbReference>
<dbReference type="EMBL" id="JACXIY010000025">
    <property type="protein sequence ID" value="MBD2870990.1"/>
    <property type="molecule type" value="Genomic_DNA"/>
</dbReference>
<gene>
    <name evidence="2" type="ORF">IDH41_20600</name>
</gene>
<feature type="domain" description="DUF2264" evidence="1">
    <location>
        <begin position="15"/>
        <end position="381"/>
    </location>
</feature>
<dbReference type="PANTHER" id="PTHR35339">
    <property type="entry name" value="LINALOOL DEHYDRATASE_ISOMERASE DOMAIN-CONTAINING PROTEIN"/>
    <property type="match status" value="1"/>
</dbReference>